<organism evidence="1">
    <name type="scientific">Sesamum radiatum</name>
    <name type="common">Black benniseed</name>
    <dbReference type="NCBI Taxonomy" id="300843"/>
    <lineage>
        <taxon>Eukaryota</taxon>
        <taxon>Viridiplantae</taxon>
        <taxon>Streptophyta</taxon>
        <taxon>Embryophyta</taxon>
        <taxon>Tracheophyta</taxon>
        <taxon>Spermatophyta</taxon>
        <taxon>Magnoliopsida</taxon>
        <taxon>eudicotyledons</taxon>
        <taxon>Gunneridae</taxon>
        <taxon>Pentapetalae</taxon>
        <taxon>asterids</taxon>
        <taxon>lamiids</taxon>
        <taxon>Lamiales</taxon>
        <taxon>Pedaliaceae</taxon>
        <taxon>Sesamum</taxon>
    </lineage>
</organism>
<proteinExistence type="predicted"/>
<name>A0AAW2L4H6_SESRA</name>
<sequence length="68" mass="7444">MWRRWRGGCTTIEGGTGSQRLLDERGVAAEWSLLAALLLLETTDYATEVRSGGCGGELSAQVRRRCES</sequence>
<reference evidence="1" key="2">
    <citation type="journal article" date="2024" name="Plant">
        <title>Genomic evolution and insights into agronomic trait innovations of Sesamum species.</title>
        <authorList>
            <person name="Miao H."/>
            <person name="Wang L."/>
            <person name="Qu L."/>
            <person name="Liu H."/>
            <person name="Sun Y."/>
            <person name="Le M."/>
            <person name="Wang Q."/>
            <person name="Wei S."/>
            <person name="Zheng Y."/>
            <person name="Lin W."/>
            <person name="Duan Y."/>
            <person name="Cao H."/>
            <person name="Xiong S."/>
            <person name="Wang X."/>
            <person name="Wei L."/>
            <person name="Li C."/>
            <person name="Ma Q."/>
            <person name="Ju M."/>
            <person name="Zhao R."/>
            <person name="Li G."/>
            <person name="Mu C."/>
            <person name="Tian Q."/>
            <person name="Mei H."/>
            <person name="Zhang T."/>
            <person name="Gao T."/>
            <person name="Zhang H."/>
        </authorList>
    </citation>
    <scope>NUCLEOTIDE SEQUENCE</scope>
    <source>
        <strain evidence="1">G02</strain>
    </source>
</reference>
<evidence type="ECO:0000313" key="1">
    <source>
        <dbReference type="EMBL" id="KAL0313146.1"/>
    </source>
</evidence>
<reference evidence="1" key="1">
    <citation type="submission" date="2020-06" db="EMBL/GenBank/DDBJ databases">
        <authorList>
            <person name="Li T."/>
            <person name="Hu X."/>
            <person name="Zhang T."/>
            <person name="Song X."/>
            <person name="Zhang H."/>
            <person name="Dai N."/>
            <person name="Sheng W."/>
            <person name="Hou X."/>
            <person name="Wei L."/>
        </authorList>
    </citation>
    <scope>NUCLEOTIDE SEQUENCE</scope>
    <source>
        <strain evidence="1">G02</strain>
        <tissue evidence="1">Leaf</tissue>
    </source>
</reference>
<comment type="caution">
    <text evidence="1">The sequence shown here is derived from an EMBL/GenBank/DDBJ whole genome shotgun (WGS) entry which is preliminary data.</text>
</comment>
<gene>
    <name evidence="1" type="ORF">Sradi_5713900</name>
</gene>
<dbReference type="AlphaFoldDB" id="A0AAW2L4H6"/>
<accession>A0AAW2L4H6</accession>
<protein>
    <submittedName>
        <fullName evidence="1">Uncharacterized protein</fullName>
    </submittedName>
</protein>
<dbReference type="EMBL" id="JACGWJ010000026">
    <property type="protein sequence ID" value="KAL0313146.1"/>
    <property type="molecule type" value="Genomic_DNA"/>
</dbReference>